<dbReference type="EMBL" id="CP109965">
    <property type="protein sequence ID" value="WAJ69710.1"/>
    <property type="molecule type" value="Genomic_DNA"/>
</dbReference>
<gene>
    <name evidence="1" type="ORF">OLW01_11165</name>
</gene>
<sequence>MSAVATIAENPITTAQSKQAIQDNQPEILTSVYQENTNMVIWQRTLNSQLQQAVDEILLNRPTLKLSMVVAPQDTRAAIKEALCTSPSPATDILSDDITLLVDMFCCLFELNHAGLRITALDRAMCPKFHVDKVPCRLVSTYKGIATEWLPHHLANRSRLGAASIGKSDEQSGLYKHQTDIKQMTAGDVALLKGELWQNNEGAGLIHRSPQITSDNRRLILTLDFIND</sequence>
<reference evidence="1" key="1">
    <citation type="submission" date="2022-10" db="EMBL/GenBank/DDBJ databases">
        <title>Catenovulum adriacola sp. nov. isolated in the Harbour of Susak.</title>
        <authorList>
            <person name="Schoch T."/>
            <person name="Reich S.J."/>
            <person name="Stoeferle S."/>
            <person name="Flaiz M."/>
            <person name="Kazda M."/>
            <person name="Riedel C.U."/>
            <person name="Duerre P."/>
        </authorList>
    </citation>
    <scope>NUCLEOTIDE SEQUENCE</scope>
    <source>
        <strain evidence="1">TS8</strain>
    </source>
</reference>
<protein>
    <submittedName>
        <fullName evidence="1">DUF1826 domain-containing protein</fullName>
    </submittedName>
</protein>
<accession>A0ABY7AJE9</accession>
<dbReference type="Pfam" id="PF08856">
    <property type="entry name" value="DUF1826"/>
    <property type="match status" value="1"/>
</dbReference>
<evidence type="ECO:0000313" key="1">
    <source>
        <dbReference type="EMBL" id="WAJ69710.1"/>
    </source>
</evidence>
<evidence type="ECO:0000313" key="2">
    <source>
        <dbReference type="Proteomes" id="UP001163726"/>
    </source>
</evidence>
<dbReference type="Proteomes" id="UP001163726">
    <property type="component" value="Chromosome"/>
</dbReference>
<dbReference type="InterPro" id="IPR014955">
    <property type="entry name" value="DUF1826"/>
</dbReference>
<dbReference type="RefSeq" id="WP_268073994.1">
    <property type="nucleotide sequence ID" value="NZ_CP109965.1"/>
</dbReference>
<keyword evidence="2" id="KW-1185">Reference proteome</keyword>
<proteinExistence type="predicted"/>
<organism evidence="1 2">
    <name type="scientific">Catenovulum adriaticum</name>
    <dbReference type="NCBI Taxonomy" id="2984846"/>
    <lineage>
        <taxon>Bacteria</taxon>
        <taxon>Pseudomonadati</taxon>
        <taxon>Pseudomonadota</taxon>
        <taxon>Gammaproteobacteria</taxon>
        <taxon>Alteromonadales</taxon>
        <taxon>Alteromonadaceae</taxon>
        <taxon>Catenovulum</taxon>
    </lineage>
</organism>
<name>A0ABY7AJE9_9ALTE</name>